<dbReference type="GO" id="GO:0004621">
    <property type="term" value="F:glycosylphosphatidylinositol phospholipase D activity"/>
    <property type="evidence" value="ECO:0007669"/>
    <property type="project" value="TreeGrafter"/>
</dbReference>
<proteinExistence type="predicted"/>
<dbReference type="EMBL" id="CAJVPK010000083">
    <property type="protein sequence ID" value="CAG8445087.1"/>
    <property type="molecule type" value="Genomic_DNA"/>
</dbReference>
<dbReference type="InterPro" id="IPR013517">
    <property type="entry name" value="FG-GAP"/>
</dbReference>
<evidence type="ECO:0000256" key="2">
    <source>
        <dbReference type="ARBA" id="ARBA00022737"/>
    </source>
</evidence>
<dbReference type="GO" id="GO:0005615">
    <property type="term" value="C:extracellular space"/>
    <property type="evidence" value="ECO:0007669"/>
    <property type="project" value="TreeGrafter"/>
</dbReference>
<evidence type="ECO:0000313" key="5">
    <source>
        <dbReference type="EMBL" id="CAG8445087.1"/>
    </source>
</evidence>
<keyword evidence="2" id="KW-0677">Repeat</keyword>
<dbReference type="SUPFAM" id="SSF69318">
    <property type="entry name" value="Integrin alpha N-terminal domain"/>
    <property type="match status" value="2"/>
</dbReference>
<dbReference type="OrthoDB" id="5317514at2759"/>
<dbReference type="AlphaFoldDB" id="A0A9N8YQ47"/>
<evidence type="ECO:0000256" key="1">
    <source>
        <dbReference type="ARBA" id="ARBA00022729"/>
    </source>
</evidence>
<dbReference type="InterPro" id="IPR028994">
    <property type="entry name" value="Integrin_alpha_N"/>
</dbReference>
<dbReference type="Gene3D" id="2.130.10.130">
    <property type="entry name" value="Integrin alpha, N-terminal"/>
    <property type="match status" value="3"/>
</dbReference>
<protein>
    <submittedName>
        <fullName evidence="5">10299_t:CDS:1</fullName>
    </submittedName>
</protein>
<evidence type="ECO:0000256" key="4">
    <source>
        <dbReference type="ARBA" id="ARBA00023180"/>
    </source>
</evidence>
<dbReference type="Proteomes" id="UP000789706">
    <property type="component" value="Unassembled WGS sequence"/>
</dbReference>
<keyword evidence="1" id="KW-0732">Signal</keyword>
<evidence type="ECO:0000313" key="6">
    <source>
        <dbReference type="Proteomes" id="UP000789706"/>
    </source>
</evidence>
<dbReference type="InterPro" id="IPR013519">
    <property type="entry name" value="Int_alpha_beta-p"/>
</dbReference>
<reference evidence="5" key="1">
    <citation type="submission" date="2021-06" db="EMBL/GenBank/DDBJ databases">
        <authorList>
            <person name="Kallberg Y."/>
            <person name="Tangrot J."/>
            <person name="Rosling A."/>
        </authorList>
    </citation>
    <scope>NUCLEOTIDE SEQUENCE</scope>
    <source>
        <strain evidence="5">AZ414A</strain>
    </source>
</reference>
<dbReference type="PANTHER" id="PTHR23221">
    <property type="entry name" value="GLYCOSYLPHOSPHATIDYLINOSITOL PHOSPHOLIPASE D"/>
    <property type="match status" value="1"/>
</dbReference>
<gene>
    <name evidence="5" type="ORF">DEBURN_LOCUS1737</name>
</gene>
<dbReference type="PANTHER" id="PTHR23221:SF7">
    <property type="entry name" value="PHOSPHATIDYLINOSITOL-GLYCAN-SPECIFIC PHOSPHOLIPASE D"/>
    <property type="match status" value="1"/>
</dbReference>
<evidence type="ECO:0000256" key="3">
    <source>
        <dbReference type="ARBA" id="ARBA00022801"/>
    </source>
</evidence>
<keyword evidence="6" id="KW-1185">Reference proteome</keyword>
<keyword evidence="3" id="KW-0378">Hydrolase</keyword>
<sequence>MIIGCGMSIHNEVTARAAYTFNPTIKEYTKYADYIRQNPQFVQEVISFLYAIVSHGTADISWHSIGMHSGFITAMSEMNFNQNWGTAHSAADTGGEFTISHMANLDYLEDKWKVPVDDLIEIYKRTNQSVLRKHIDYCVKQAFAAIQANKRFGKMFFSAYGEKSPFLIEKLEDYHRGGINSMSIETHECWHGLSKWLENGPSINLSDICKTFNESFGKSFGKSPQLRIHPPPKLSDVDYFFRTYSLKLLETNGYHIDSYIDSHDNNNGGDDAIITSSGMIQVCKTMPESVIKLDIFYEYAAFGHDMTIGDFNGDGIEDVAISAPYYIKQSRFGWSLTVVDLNSDGIDDLAIRKVYVYFGRRRRQQQRKHERLDNDWQIEAFGQVLASGDVDGDGYRDLLIGCPYCGFHNEFRTPRLLQTGGIFVFHSSSKHYGNITVFDNDWSLKSPGDQNYELFGKIYGFEIVNKNDKYFDVLKFDLSGTDDFQGFGNKIIAGDFLDNEGDYLMVSAQSEAGSVRLINMNYLKKGTLLSDYNMRLGNGILLLLLGAESASHFGNEIYWNEMEKEFWISEPFSSWVADECMTGPTKQSRFGNKILMFDFNGDGKRDMIISSEHSSSVARPNENPASIP</sequence>
<organism evidence="5 6">
    <name type="scientific">Diversispora eburnea</name>
    <dbReference type="NCBI Taxonomy" id="1213867"/>
    <lineage>
        <taxon>Eukaryota</taxon>
        <taxon>Fungi</taxon>
        <taxon>Fungi incertae sedis</taxon>
        <taxon>Mucoromycota</taxon>
        <taxon>Glomeromycotina</taxon>
        <taxon>Glomeromycetes</taxon>
        <taxon>Diversisporales</taxon>
        <taxon>Diversisporaceae</taxon>
        <taxon>Diversispora</taxon>
    </lineage>
</organism>
<name>A0A9N8YQ47_9GLOM</name>
<keyword evidence="4" id="KW-0325">Glycoprotein</keyword>
<comment type="caution">
    <text evidence="5">The sequence shown here is derived from an EMBL/GenBank/DDBJ whole genome shotgun (WGS) entry which is preliminary data.</text>
</comment>
<accession>A0A9N8YQ47</accession>
<dbReference type="SMART" id="SM00191">
    <property type="entry name" value="Int_alpha"/>
    <property type="match status" value="2"/>
</dbReference>
<dbReference type="Pfam" id="PF01839">
    <property type="entry name" value="FG-GAP"/>
    <property type="match status" value="3"/>
</dbReference>
<dbReference type="GO" id="GO:0031012">
    <property type="term" value="C:extracellular matrix"/>
    <property type="evidence" value="ECO:0007669"/>
    <property type="project" value="TreeGrafter"/>
</dbReference>